<dbReference type="EMBL" id="CP000697">
    <property type="protein sequence ID" value="ABQ29798.1"/>
    <property type="molecule type" value="Genomic_DNA"/>
</dbReference>
<organism evidence="10 11">
    <name type="scientific">Acidiphilium cryptum (strain JF-5)</name>
    <dbReference type="NCBI Taxonomy" id="349163"/>
    <lineage>
        <taxon>Bacteria</taxon>
        <taxon>Pseudomonadati</taxon>
        <taxon>Pseudomonadota</taxon>
        <taxon>Alphaproteobacteria</taxon>
        <taxon>Acetobacterales</taxon>
        <taxon>Acidocellaceae</taxon>
        <taxon>Acidiphilium</taxon>
    </lineage>
</organism>
<evidence type="ECO:0000256" key="2">
    <source>
        <dbReference type="ARBA" id="ARBA00023012"/>
    </source>
</evidence>
<dbReference type="GO" id="GO:0000156">
    <property type="term" value="F:phosphorelay response regulator activity"/>
    <property type="evidence" value="ECO:0007669"/>
    <property type="project" value="TreeGrafter"/>
</dbReference>
<dbReference type="STRING" id="349163.Acry_0574"/>
<dbReference type="Gene3D" id="1.10.10.10">
    <property type="entry name" value="Winged helix-like DNA-binding domain superfamily/Winged helix DNA-binding domain"/>
    <property type="match status" value="1"/>
</dbReference>
<gene>
    <name evidence="10" type="ordered locus">Acry_0574</name>
</gene>
<dbReference type="InterPro" id="IPR011006">
    <property type="entry name" value="CheY-like_superfamily"/>
</dbReference>
<evidence type="ECO:0000256" key="6">
    <source>
        <dbReference type="PROSITE-ProRule" id="PRU00169"/>
    </source>
</evidence>
<feature type="DNA-binding region" description="OmpR/PhoB-type" evidence="7">
    <location>
        <begin position="124"/>
        <end position="222"/>
    </location>
</feature>
<evidence type="ECO:0000256" key="4">
    <source>
        <dbReference type="ARBA" id="ARBA00023125"/>
    </source>
</evidence>
<dbReference type="FunFam" id="1.10.10.10:FF:000052">
    <property type="entry name" value="Cell cycle response regulator"/>
    <property type="match status" value="1"/>
</dbReference>
<evidence type="ECO:0000256" key="7">
    <source>
        <dbReference type="PROSITE-ProRule" id="PRU01091"/>
    </source>
</evidence>
<dbReference type="Proteomes" id="UP000000245">
    <property type="component" value="Chromosome"/>
</dbReference>
<protein>
    <submittedName>
        <fullName evidence="10">Two component transcriptional regulator, winged helix family</fullName>
    </submittedName>
</protein>
<dbReference type="InterPro" id="IPR001867">
    <property type="entry name" value="OmpR/PhoB-type_DNA-bd"/>
</dbReference>
<evidence type="ECO:0000256" key="3">
    <source>
        <dbReference type="ARBA" id="ARBA00023015"/>
    </source>
</evidence>
<dbReference type="Pfam" id="PF00486">
    <property type="entry name" value="Trans_reg_C"/>
    <property type="match status" value="1"/>
</dbReference>
<accession>A5FW16</accession>
<dbReference type="KEGG" id="acr:Acry_0574"/>
<dbReference type="Gene3D" id="3.40.50.2300">
    <property type="match status" value="1"/>
</dbReference>
<evidence type="ECO:0000259" key="8">
    <source>
        <dbReference type="PROSITE" id="PS50110"/>
    </source>
</evidence>
<dbReference type="InterPro" id="IPR039420">
    <property type="entry name" value="WalR-like"/>
</dbReference>
<keyword evidence="2" id="KW-0902">Two-component regulatory system</keyword>
<evidence type="ECO:0000313" key="11">
    <source>
        <dbReference type="Proteomes" id="UP000000245"/>
    </source>
</evidence>
<dbReference type="RefSeq" id="WP_011941616.1">
    <property type="nucleotide sequence ID" value="NC_009484.1"/>
</dbReference>
<dbReference type="InterPro" id="IPR036388">
    <property type="entry name" value="WH-like_DNA-bd_sf"/>
</dbReference>
<dbReference type="GO" id="GO:0000976">
    <property type="term" value="F:transcription cis-regulatory region binding"/>
    <property type="evidence" value="ECO:0007669"/>
    <property type="project" value="TreeGrafter"/>
</dbReference>
<dbReference type="InterPro" id="IPR001789">
    <property type="entry name" value="Sig_transdc_resp-reg_receiver"/>
</dbReference>
<dbReference type="SUPFAM" id="SSF52172">
    <property type="entry name" value="CheY-like"/>
    <property type="match status" value="1"/>
</dbReference>
<dbReference type="GO" id="GO:0006355">
    <property type="term" value="P:regulation of DNA-templated transcription"/>
    <property type="evidence" value="ECO:0007669"/>
    <property type="project" value="InterPro"/>
</dbReference>
<dbReference type="PANTHER" id="PTHR48111:SF22">
    <property type="entry name" value="REGULATOR OF RPOS"/>
    <property type="match status" value="1"/>
</dbReference>
<proteinExistence type="predicted"/>
<dbReference type="PROSITE" id="PS50110">
    <property type="entry name" value="RESPONSE_REGULATORY"/>
    <property type="match status" value="1"/>
</dbReference>
<dbReference type="CDD" id="cd00383">
    <property type="entry name" value="trans_reg_C"/>
    <property type="match status" value="1"/>
</dbReference>
<dbReference type="PANTHER" id="PTHR48111">
    <property type="entry name" value="REGULATOR OF RPOS"/>
    <property type="match status" value="1"/>
</dbReference>
<dbReference type="InterPro" id="IPR016032">
    <property type="entry name" value="Sig_transdc_resp-reg_C-effctor"/>
</dbReference>
<keyword evidence="5" id="KW-0804">Transcription</keyword>
<reference evidence="10 11" key="1">
    <citation type="submission" date="2007-05" db="EMBL/GenBank/DDBJ databases">
        <title>Complete sequence of chromosome of Acidiphilium cryptum JF-5.</title>
        <authorList>
            <consortium name="US DOE Joint Genome Institute"/>
            <person name="Copeland A."/>
            <person name="Lucas S."/>
            <person name="Lapidus A."/>
            <person name="Barry K."/>
            <person name="Detter J.C."/>
            <person name="Glavina del Rio T."/>
            <person name="Hammon N."/>
            <person name="Israni S."/>
            <person name="Dalin E."/>
            <person name="Tice H."/>
            <person name="Pitluck S."/>
            <person name="Sims D."/>
            <person name="Brettin T."/>
            <person name="Bruce D."/>
            <person name="Han C."/>
            <person name="Schmutz J."/>
            <person name="Larimer F."/>
            <person name="Land M."/>
            <person name="Hauser L."/>
            <person name="Kyrpides N."/>
            <person name="Kim E."/>
            <person name="Magnuson T."/>
            <person name="Richardson P."/>
        </authorList>
    </citation>
    <scope>NUCLEOTIDE SEQUENCE [LARGE SCALE GENOMIC DNA]</scope>
    <source>
        <strain evidence="10 11">JF-5</strain>
    </source>
</reference>
<feature type="domain" description="Response regulatory" evidence="8">
    <location>
        <begin position="2"/>
        <end position="116"/>
    </location>
</feature>
<dbReference type="PROSITE" id="PS51755">
    <property type="entry name" value="OMPR_PHOB"/>
    <property type="match status" value="1"/>
</dbReference>
<dbReference type="GO" id="GO:0005829">
    <property type="term" value="C:cytosol"/>
    <property type="evidence" value="ECO:0007669"/>
    <property type="project" value="TreeGrafter"/>
</dbReference>
<dbReference type="eggNOG" id="COG0745">
    <property type="taxonomic scope" value="Bacteria"/>
</dbReference>
<feature type="domain" description="OmpR/PhoB-type" evidence="9">
    <location>
        <begin position="124"/>
        <end position="222"/>
    </location>
</feature>
<keyword evidence="1" id="KW-0597">Phosphoprotein</keyword>
<sequence>MRLLIFGKTFDRHDSLNSFIKSKLAVIDETADVDEAVDLSHHYEYEAVVMRVFDTYRIEFDLIRRLRKSGFRAPIVAVANTLAESARLHILEAGVDDLIVGAPSYEETFLRIQNHIRRNRGFQDSSLSVGNIEVNMNAKKVFVGAREVAVTKKEYQIIELLALRKGCVLSKEAILDHLYGGLDEPNAKIIDVFICKIRKKLLAADGQDVLVTNWGRGYMMADQRPQNMVQTVTAPGIQARIKTTASLAVA</sequence>
<dbReference type="HOGENOM" id="CLU_000445_30_1_5"/>
<evidence type="ECO:0000256" key="5">
    <source>
        <dbReference type="ARBA" id="ARBA00023163"/>
    </source>
</evidence>
<keyword evidence="11" id="KW-1185">Reference proteome</keyword>
<dbReference type="AlphaFoldDB" id="A5FW16"/>
<name>A5FW16_ACICJ</name>
<evidence type="ECO:0000313" key="10">
    <source>
        <dbReference type="EMBL" id="ABQ29798.1"/>
    </source>
</evidence>
<dbReference type="SMART" id="SM00862">
    <property type="entry name" value="Trans_reg_C"/>
    <property type="match status" value="1"/>
</dbReference>
<keyword evidence="3" id="KW-0805">Transcription regulation</keyword>
<comment type="caution">
    <text evidence="6">Lacks conserved residue(s) required for the propagation of feature annotation.</text>
</comment>
<evidence type="ECO:0000259" key="9">
    <source>
        <dbReference type="PROSITE" id="PS51755"/>
    </source>
</evidence>
<keyword evidence="4 7" id="KW-0238">DNA-binding</keyword>
<dbReference type="GO" id="GO:0032993">
    <property type="term" value="C:protein-DNA complex"/>
    <property type="evidence" value="ECO:0007669"/>
    <property type="project" value="TreeGrafter"/>
</dbReference>
<dbReference type="SUPFAM" id="SSF46894">
    <property type="entry name" value="C-terminal effector domain of the bipartite response regulators"/>
    <property type="match status" value="1"/>
</dbReference>
<evidence type="ECO:0000256" key="1">
    <source>
        <dbReference type="ARBA" id="ARBA00022553"/>
    </source>
</evidence>